<protein>
    <submittedName>
        <fullName evidence="1">Uncharacterized protein</fullName>
    </submittedName>
</protein>
<gene>
    <name evidence="1" type="ORF">BDA99DRAFT_310584</name>
</gene>
<sequence>MKFLFLSLSLSLSLFMTNKHDNKYISMFVTIANKIQKMLSLKRVLTISFSLLCYVKISLYGRLHFGNGPVTLTL</sequence>
<evidence type="ECO:0000313" key="1">
    <source>
        <dbReference type="EMBL" id="KAI9244289.1"/>
    </source>
</evidence>
<accession>A0AAD5JWL4</accession>
<dbReference type="Proteomes" id="UP001209540">
    <property type="component" value="Unassembled WGS sequence"/>
</dbReference>
<dbReference type="EMBL" id="JAIXMP010000061">
    <property type="protein sequence ID" value="KAI9244289.1"/>
    <property type="molecule type" value="Genomic_DNA"/>
</dbReference>
<reference evidence="1" key="1">
    <citation type="journal article" date="2022" name="IScience">
        <title>Evolution of zygomycete secretomes and the origins of terrestrial fungal ecologies.</title>
        <authorList>
            <person name="Chang Y."/>
            <person name="Wang Y."/>
            <person name="Mondo S."/>
            <person name="Ahrendt S."/>
            <person name="Andreopoulos W."/>
            <person name="Barry K."/>
            <person name="Beard J."/>
            <person name="Benny G.L."/>
            <person name="Blankenship S."/>
            <person name="Bonito G."/>
            <person name="Cuomo C."/>
            <person name="Desiro A."/>
            <person name="Gervers K.A."/>
            <person name="Hundley H."/>
            <person name="Kuo A."/>
            <person name="LaButti K."/>
            <person name="Lang B.F."/>
            <person name="Lipzen A."/>
            <person name="O'Donnell K."/>
            <person name="Pangilinan J."/>
            <person name="Reynolds N."/>
            <person name="Sandor L."/>
            <person name="Smith M.E."/>
            <person name="Tsang A."/>
            <person name="Grigoriev I.V."/>
            <person name="Stajich J.E."/>
            <person name="Spatafora J.W."/>
        </authorList>
    </citation>
    <scope>NUCLEOTIDE SEQUENCE</scope>
    <source>
        <strain evidence="1">RSA 2281</strain>
    </source>
</reference>
<evidence type="ECO:0000313" key="2">
    <source>
        <dbReference type="Proteomes" id="UP001209540"/>
    </source>
</evidence>
<proteinExistence type="predicted"/>
<comment type="caution">
    <text evidence="1">The sequence shown here is derived from an EMBL/GenBank/DDBJ whole genome shotgun (WGS) entry which is preliminary data.</text>
</comment>
<dbReference type="AlphaFoldDB" id="A0AAD5JWL4"/>
<name>A0AAD5JWL4_9FUNG</name>
<reference evidence="1" key="2">
    <citation type="submission" date="2023-02" db="EMBL/GenBank/DDBJ databases">
        <authorList>
            <consortium name="DOE Joint Genome Institute"/>
            <person name="Mondo S.J."/>
            <person name="Chang Y."/>
            <person name="Wang Y."/>
            <person name="Ahrendt S."/>
            <person name="Andreopoulos W."/>
            <person name="Barry K."/>
            <person name="Beard J."/>
            <person name="Benny G.L."/>
            <person name="Blankenship S."/>
            <person name="Bonito G."/>
            <person name="Cuomo C."/>
            <person name="Desiro A."/>
            <person name="Gervers K.A."/>
            <person name="Hundley H."/>
            <person name="Kuo A."/>
            <person name="LaButti K."/>
            <person name="Lang B.F."/>
            <person name="Lipzen A."/>
            <person name="O'Donnell K."/>
            <person name="Pangilinan J."/>
            <person name="Reynolds N."/>
            <person name="Sandor L."/>
            <person name="Smith M.W."/>
            <person name="Tsang A."/>
            <person name="Grigoriev I.V."/>
            <person name="Stajich J.E."/>
            <person name="Spatafora J.W."/>
        </authorList>
    </citation>
    <scope>NUCLEOTIDE SEQUENCE</scope>
    <source>
        <strain evidence="1">RSA 2281</strain>
    </source>
</reference>
<organism evidence="1 2">
    <name type="scientific">Phascolomyces articulosus</name>
    <dbReference type="NCBI Taxonomy" id="60185"/>
    <lineage>
        <taxon>Eukaryota</taxon>
        <taxon>Fungi</taxon>
        <taxon>Fungi incertae sedis</taxon>
        <taxon>Mucoromycota</taxon>
        <taxon>Mucoromycotina</taxon>
        <taxon>Mucoromycetes</taxon>
        <taxon>Mucorales</taxon>
        <taxon>Lichtheimiaceae</taxon>
        <taxon>Phascolomyces</taxon>
    </lineage>
</organism>
<keyword evidence="2" id="KW-1185">Reference proteome</keyword>